<feature type="transmembrane region" description="Helical" evidence="12">
    <location>
        <begin position="140"/>
        <end position="163"/>
    </location>
</feature>
<organism evidence="14 15">
    <name type="scientific">Desulfomonile tiedjei (strain ATCC 49306 / DSM 6799 / DCB-1)</name>
    <dbReference type="NCBI Taxonomy" id="706587"/>
    <lineage>
        <taxon>Bacteria</taxon>
        <taxon>Pseudomonadati</taxon>
        <taxon>Thermodesulfobacteriota</taxon>
        <taxon>Desulfomonilia</taxon>
        <taxon>Desulfomonilales</taxon>
        <taxon>Desulfomonilaceae</taxon>
        <taxon>Desulfomonile</taxon>
    </lineage>
</organism>
<feature type="transmembrane region" description="Helical" evidence="12">
    <location>
        <begin position="31"/>
        <end position="48"/>
    </location>
</feature>
<evidence type="ECO:0000259" key="13">
    <source>
        <dbReference type="Pfam" id="PF01435"/>
    </source>
</evidence>
<protein>
    <recommendedName>
        <fullName evidence="12">Protease HtpX homolog</fullName>
        <ecNumber evidence="12">3.4.24.-</ecNumber>
    </recommendedName>
</protein>
<name>I4CB41_DESTA</name>
<keyword evidence="7 12" id="KW-0378">Hydrolase</keyword>
<dbReference type="OrthoDB" id="15218at2"/>
<evidence type="ECO:0000256" key="4">
    <source>
        <dbReference type="ARBA" id="ARBA00022670"/>
    </source>
</evidence>
<dbReference type="AlphaFoldDB" id="I4CB41"/>
<dbReference type="InterPro" id="IPR022919">
    <property type="entry name" value="Pept_M48_protease_HtpX"/>
</dbReference>
<evidence type="ECO:0000256" key="1">
    <source>
        <dbReference type="ARBA" id="ARBA00004651"/>
    </source>
</evidence>
<dbReference type="Proteomes" id="UP000006055">
    <property type="component" value="Chromosome"/>
</dbReference>
<evidence type="ECO:0000256" key="11">
    <source>
        <dbReference type="ARBA" id="ARBA00023136"/>
    </source>
</evidence>
<feature type="transmembrane region" description="Helical" evidence="12">
    <location>
        <begin position="175"/>
        <end position="196"/>
    </location>
</feature>
<sequence length="277" mass="29769">MNQLRTIVLLTALAALLVVIGGVIGGKNGATIALVIAIVMNFGSYWFSDKIVLSMYQAQEVTEAEAPDLYHLVQQLADRAGLPMPRVYIIPDDSPNAFATGRNPSHAAVAVTEGILRLLSWEELAGVIGHELGHVKNRDILIQSVAATIGAAVTYLAQFGFLFGGRSDDEERGSIIGTILMMILAPLAAAIIQMAISRSREYMADDTGAQICDHPLWLASALDKLRRGSEAIPMHANQATAHMFIVSPLFGGGLASLFSTHPPIEERIARLQHMAGY</sequence>
<keyword evidence="9 12" id="KW-1133">Transmembrane helix</keyword>
<evidence type="ECO:0000256" key="9">
    <source>
        <dbReference type="ARBA" id="ARBA00022989"/>
    </source>
</evidence>
<evidence type="ECO:0000256" key="7">
    <source>
        <dbReference type="ARBA" id="ARBA00022801"/>
    </source>
</evidence>
<dbReference type="RefSeq" id="WP_014811905.1">
    <property type="nucleotide sequence ID" value="NC_018025.1"/>
</dbReference>
<keyword evidence="8 12" id="KW-0862">Zinc</keyword>
<dbReference type="CDD" id="cd07336">
    <property type="entry name" value="M48B_HtpX_like"/>
    <property type="match status" value="1"/>
</dbReference>
<evidence type="ECO:0000313" key="14">
    <source>
        <dbReference type="EMBL" id="AFM26782.1"/>
    </source>
</evidence>
<keyword evidence="15" id="KW-1185">Reference proteome</keyword>
<dbReference type="Gene3D" id="3.30.2010.10">
    <property type="entry name" value="Metalloproteases ('zincins'), catalytic domain"/>
    <property type="match status" value="1"/>
</dbReference>
<keyword evidence="4 12" id="KW-0645">Protease</keyword>
<dbReference type="PATRIC" id="fig|706587.4.peg.4697"/>
<reference evidence="15" key="1">
    <citation type="submission" date="2012-06" db="EMBL/GenBank/DDBJ databases">
        <title>Complete sequence of chromosome of Desulfomonile tiedjei DSM 6799.</title>
        <authorList>
            <person name="Lucas S."/>
            <person name="Copeland A."/>
            <person name="Lapidus A."/>
            <person name="Glavina del Rio T."/>
            <person name="Dalin E."/>
            <person name="Tice H."/>
            <person name="Bruce D."/>
            <person name="Goodwin L."/>
            <person name="Pitluck S."/>
            <person name="Peters L."/>
            <person name="Ovchinnikova G."/>
            <person name="Zeytun A."/>
            <person name="Lu M."/>
            <person name="Kyrpides N."/>
            <person name="Mavromatis K."/>
            <person name="Ivanova N."/>
            <person name="Brettin T."/>
            <person name="Detter J.C."/>
            <person name="Han C."/>
            <person name="Larimer F."/>
            <person name="Land M."/>
            <person name="Hauser L."/>
            <person name="Markowitz V."/>
            <person name="Cheng J.-F."/>
            <person name="Hugenholtz P."/>
            <person name="Woyke T."/>
            <person name="Wu D."/>
            <person name="Spring S."/>
            <person name="Schroeder M."/>
            <person name="Brambilla E."/>
            <person name="Klenk H.-P."/>
            <person name="Eisen J.A."/>
        </authorList>
    </citation>
    <scope>NUCLEOTIDE SEQUENCE [LARGE SCALE GENOMIC DNA]</scope>
    <source>
        <strain evidence="15">ATCC 49306 / DSM 6799 / DCB-1</strain>
    </source>
</reference>
<evidence type="ECO:0000256" key="8">
    <source>
        <dbReference type="ARBA" id="ARBA00022833"/>
    </source>
</evidence>
<accession>I4CB41</accession>
<feature type="binding site" evidence="12">
    <location>
        <position position="201"/>
    </location>
    <ligand>
        <name>Zn(2+)</name>
        <dbReference type="ChEBI" id="CHEBI:29105"/>
        <note>catalytic</note>
    </ligand>
</feature>
<dbReference type="HOGENOM" id="CLU_042266_3_0_7"/>
<evidence type="ECO:0000256" key="2">
    <source>
        <dbReference type="ARBA" id="ARBA00009779"/>
    </source>
</evidence>
<dbReference type="InterPro" id="IPR001915">
    <property type="entry name" value="Peptidase_M48"/>
</dbReference>
<dbReference type="STRING" id="706587.Desti_4145"/>
<evidence type="ECO:0000313" key="15">
    <source>
        <dbReference type="Proteomes" id="UP000006055"/>
    </source>
</evidence>
<dbReference type="EC" id="3.4.24.-" evidence="12"/>
<keyword evidence="3 12" id="KW-1003">Cell membrane</keyword>
<dbReference type="GO" id="GO:0006508">
    <property type="term" value="P:proteolysis"/>
    <property type="evidence" value="ECO:0007669"/>
    <property type="project" value="UniProtKB-KW"/>
</dbReference>
<dbReference type="PANTHER" id="PTHR43221">
    <property type="entry name" value="PROTEASE HTPX"/>
    <property type="match status" value="1"/>
</dbReference>
<evidence type="ECO:0000256" key="12">
    <source>
        <dbReference type="HAMAP-Rule" id="MF_00188"/>
    </source>
</evidence>
<feature type="domain" description="Peptidase M48" evidence="13">
    <location>
        <begin position="64"/>
        <end position="274"/>
    </location>
</feature>
<proteinExistence type="inferred from homology"/>
<dbReference type="EMBL" id="CP003360">
    <property type="protein sequence ID" value="AFM26782.1"/>
    <property type="molecule type" value="Genomic_DNA"/>
</dbReference>
<dbReference type="InterPro" id="IPR050083">
    <property type="entry name" value="HtpX_protease"/>
</dbReference>
<feature type="binding site" evidence="12">
    <location>
        <position position="134"/>
    </location>
    <ligand>
        <name>Zn(2+)</name>
        <dbReference type="ChEBI" id="CHEBI:29105"/>
        <note>catalytic</note>
    </ligand>
</feature>
<keyword evidence="14" id="KW-0346">Stress response</keyword>
<dbReference type="KEGG" id="dti:Desti_4145"/>
<dbReference type="PANTHER" id="PTHR43221:SF1">
    <property type="entry name" value="PROTEASE HTPX"/>
    <property type="match status" value="1"/>
</dbReference>
<comment type="subcellular location">
    <subcellularLocation>
        <location evidence="12">Cell inner membrane</location>
        <topology evidence="12">Multi-pass membrane protein</topology>
    </subcellularLocation>
    <subcellularLocation>
        <location evidence="1">Cell membrane</location>
        <topology evidence="1">Multi-pass membrane protein</topology>
    </subcellularLocation>
</comment>
<dbReference type="GO" id="GO:0004222">
    <property type="term" value="F:metalloendopeptidase activity"/>
    <property type="evidence" value="ECO:0007669"/>
    <property type="project" value="UniProtKB-UniRule"/>
</dbReference>
<dbReference type="GO" id="GO:0008270">
    <property type="term" value="F:zinc ion binding"/>
    <property type="evidence" value="ECO:0007669"/>
    <property type="project" value="UniProtKB-UniRule"/>
</dbReference>
<dbReference type="eggNOG" id="COG0501">
    <property type="taxonomic scope" value="Bacteria"/>
</dbReference>
<feature type="active site" evidence="12">
    <location>
        <position position="131"/>
    </location>
</feature>
<keyword evidence="11 12" id="KW-0472">Membrane</keyword>
<keyword evidence="6 12" id="KW-0479">Metal-binding</keyword>
<keyword evidence="12" id="KW-0997">Cell inner membrane</keyword>
<evidence type="ECO:0000256" key="10">
    <source>
        <dbReference type="ARBA" id="ARBA00023049"/>
    </source>
</evidence>
<keyword evidence="5 12" id="KW-0812">Transmembrane</keyword>
<keyword evidence="10 12" id="KW-0482">Metalloprotease</keyword>
<evidence type="ECO:0000256" key="6">
    <source>
        <dbReference type="ARBA" id="ARBA00022723"/>
    </source>
</evidence>
<gene>
    <name evidence="12" type="primary">htpX</name>
    <name evidence="14" type="ordered locus">Desti_4145</name>
</gene>
<evidence type="ECO:0000256" key="3">
    <source>
        <dbReference type="ARBA" id="ARBA00022475"/>
    </source>
</evidence>
<dbReference type="HAMAP" id="MF_00188">
    <property type="entry name" value="Pept_M48_protease_HtpX"/>
    <property type="match status" value="1"/>
</dbReference>
<evidence type="ECO:0000256" key="5">
    <source>
        <dbReference type="ARBA" id="ARBA00022692"/>
    </source>
</evidence>
<feature type="binding site" evidence="12">
    <location>
        <position position="130"/>
    </location>
    <ligand>
        <name>Zn(2+)</name>
        <dbReference type="ChEBI" id="CHEBI:29105"/>
        <note>catalytic</note>
    </ligand>
</feature>
<comment type="cofactor">
    <cofactor evidence="12">
        <name>Zn(2+)</name>
        <dbReference type="ChEBI" id="CHEBI:29105"/>
    </cofactor>
    <text evidence="12">Binds 1 zinc ion per subunit.</text>
</comment>
<comment type="similarity">
    <text evidence="2 12">Belongs to the peptidase M48B family.</text>
</comment>
<dbReference type="Pfam" id="PF01435">
    <property type="entry name" value="Peptidase_M48"/>
    <property type="match status" value="1"/>
</dbReference>
<dbReference type="NCBIfam" id="NF002826">
    <property type="entry name" value="PRK03001.1"/>
    <property type="match status" value="1"/>
</dbReference>
<dbReference type="GO" id="GO:0005886">
    <property type="term" value="C:plasma membrane"/>
    <property type="evidence" value="ECO:0007669"/>
    <property type="project" value="UniProtKB-SubCell"/>
</dbReference>